<evidence type="ECO:0000313" key="3">
    <source>
        <dbReference type="Proteomes" id="UP000001882"/>
    </source>
</evidence>
<feature type="transmembrane region" description="Helical" evidence="1">
    <location>
        <begin position="88"/>
        <end position="110"/>
    </location>
</feature>
<dbReference type="STRING" id="304371.MCP_0841"/>
<feature type="transmembrane region" description="Helical" evidence="1">
    <location>
        <begin position="53"/>
        <end position="76"/>
    </location>
</feature>
<feature type="transmembrane region" description="Helical" evidence="1">
    <location>
        <begin position="116"/>
        <end position="136"/>
    </location>
</feature>
<dbReference type="EMBL" id="AP011532">
    <property type="protein sequence ID" value="BAI60913.1"/>
    <property type="molecule type" value="Genomic_DNA"/>
</dbReference>
<dbReference type="InParanoid" id="D1YWU1"/>
<keyword evidence="1" id="KW-1133">Transmembrane helix</keyword>
<dbReference type="KEGG" id="mpd:MCP_0841"/>
<dbReference type="AlphaFoldDB" id="D1YWU1"/>
<proteinExistence type="predicted"/>
<protein>
    <submittedName>
        <fullName evidence="2">Uncharacterized protein</fullName>
    </submittedName>
</protein>
<organism evidence="2 3">
    <name type="scientific">Methanocella paludicola (strain DSM 17711 / JCM 13418 / NBRC 101707 / SANAE)</name>
    <dbReference type="NCBI Taxonomy" id="304371"/>
    <lineage>
        <taxon>Archaea</taxon>
        <taxon>Methanobacteriati</taxon>
        <taxon>Methanobacteriota</taxon>
        <taxon>Stenosarchaea group</taxon>
        <taxon>Methanomicrobia</taxon>
        <taxon>Methanocellales</taxon>
        <taxon>Methanocellaceae</taxon>
        <taxon>Methanocella</taxon>
    </lineage>
</organism>
<reference evidence="2 3" key="1">
    <citation type="journal article" date="2007" name="Appl. Environ. Microbiol.">
        <title>Isolation of key methanogens for global methane emission from rice paddy fields: a novel isolate affiliated with the clone cluster rice cluster I.</title>
        <authorList>
            <person name="Sakai S."/>
            <person name="Imachi H."/>
            <person name="Sekiguchi Y."/>
            <person name="Ohashi A."/>
            <person name="Harada H."/>
            <person name="Kamagata Y."/>
        </authorList>
    </citation>
    <scope>NUCLEOTIDE SEQUENCE [LARGE SCALE GENOMIC DNA]</scope>
    <source>
        <strain evidence="3">DSM 17711 / JCM 13418 / NBRC 101707 / SANAE</strain>
    </source>
</reference>
<reference evidence="3" key="3">
    <citation type="journal article" date="2011" name="PLoS ONE">
        <title>Genome sequence of a mesophilic hydrogenotrophic methanogen Methanocella paludicola, the first cultivated representative of the order Methanocellales.</title>
        <authorList>
            <person name="Sakai S."/>
            <person name="Takaki Y."/>
            <person name="Shimamura S."/>
            <person name="Sekine M."/>
            <person name="Tajima T."/>
            <person name="Kosugi H."/>
            <person name="Ichikawa N."/>
            <person name="Tasumi E."/>
            <person name="Hiraki A.T."/>
            <person name="Shimizu A."/>
            <person name="Kato Y."/>
            <person name="Nishiko R."/>
            <person name="Mori K."/>
            <person name="Fujita N."/>
            <person name="Imachi H."/>
            <person name="Takai K."/>
        </authorList>
    </citation>
    <scope>NUCLEOTIDE SEQUENCE [LARGE SCALE GENOMIC DNA]</scope>
    <source>
        <strain evidence="3">DSM 17711 / JCM 13418 / NBRC 101707 / SANAE</strain>
    </source>
</reference>
<keyword evidence="3" id="KW-1185">Reference proteome</keyword>
<dbReference type="GeneID" id="8680875"/>
<dbReference type="RefSeq" id="WP_012899592.1">
    <property type="nucleotide sequence ID" value="NC_013665.1"/>
</dbReference>
<gene>
    <name evidence="2" type="ordered locus">MCP_0841</name>
</gene>
<dbReference type="Proteomes" id="UP000001882">
    <property type="component" value="Chromosome"/>
</dbReference>
<reference evidence="2 3" key="2">
    <citation type="journal article" date="2008" name="Int. J. Syst. Evol. Microbiol.">
        <title>Methanocella paludicola gen. nov., sp. nov., a methane-producing archaeon, the first isolate of the lineage 'Rice Cluster I', and proposal of the new archaeal order Methanocellales ord. nov.</title>
        <authorList>
            <person name="Sakai S."/>
            <person name="Imachi H."/>
            <person name="Hanada S."/>
            <person name="Ohashi A."/>
            <person name="Harada H."/>
            <person name="Kamagata Y."/>
        </authorList>
    </citation>
    <scope>NUCLEOTIDE SEQUENCE [LARGE SCALE GENOMIC DNA]</scope>
    <source>
        <strain evidence="3">DSM 17711 / JCM 13418 / NBRC 101707 / SANAE</strain>
    </source>
</reference>
<name>D1YWU1_METPS</name>
<evidence type="ECO:0000256" key="1">
    <source>
        <dbReference type="SAM" id="Phobius"/>
    </source>
</evidence>
<sequence length="149" mass="16409">MMTRHFYSMALATAGAILSLMLAGGVAFAQDIPEDLPISGDHDFITWLLSPMDATMLTLIVAFLVGAVAIGSLMFLKYHVFKISFERLGHLLLYAMPLIAVCAVAGTLALRKYNLFLLSLYLDIPLIGAPILYLLYNSLLVEKSDRQKL</sequence>
<keyword evidence="1" id="KW-0472">Membrane</keyword>
<accession>D1YWU1</accession>
<evidence type="ECO:0000313" key="2">
    <source>
        <dbReference type="EMBL" id="BAI60913.1"/>
    </source>
</evidence>
<keyword evidence="1" id="KW-0812">Transmembrane</keyword>